<dbReference type="Proteomes" id="UP000811545">
    <property type="component" value="Unassembled WGS sequence"/>
</dbReference>
<dbReference type="GO" id="GO:0003735">
    <property type="term" value="F:structural constituent of ribosome"/>
    <property type="evidence" value="ECO:0007669"/>
    <property type="project" value="InterPro"/>
</dbReference>
<evidence type="ECO:0000256" key="1">
    <source>
        <dbReference type="ARBA" id="ARBA00003134"/>
    </source>
</evidence>
<dbReference type="PANTHER" id="PTHR33398">
    <property type="entry name" value="30S RIBOSOMAL PROTEIN S20"/>
    <property type="match status" value="1"/>
</dbReference>
<accession>A0A9E2F658</accession>
<evidence type="ECO:0000256" key="4">
    <source>
        <dbReference type="ARBA" id="ARBA00022884"/>
    </source>
</evidence>
<dbReference type="HAMAP" id="MF_00500">
    <property type="entry name" value="Ribosomal_bS20"/>
    <property type="match status" value="1"/>
</dbReference>
<dbReference type="NCBIfam" id="TIGR00029">
    <property type="entry name" value="S20"/>
    <property type="match status" value="1"/>
</dbReference>
<dbReference type="Pfam" id="PF01649">
    <property type="entry name" value="Ribosomal_S20p"/>
    <property type="match status" value="1"/>
</dbReference>
<organism evidence="9 10">
    <name type="scientific">Psychracetigena formicireducens</name>
    <dbReference type="NCBI Taxonomy" id="2986056"/>
    <lineage>
        <taxon>Bacteria</taxon>
        <taxon>Bacillati</taxon>
        <taxon>Candidatus Lithacetigenota</taxon>
        <taxon>Candidatus Psychracetigena</taxon>
    </lineage>
</organism>
<dbReference type="Gene3D" id="1.20.58.110">
    <property type="entry name" value="Ribosomal protein S20"/>
    <property type="match status" value="1"/>
</dbReference>
<dbReference type="GO" id="GO:0015935">
    <property type="term" value="C:small ribosomal subunit"/>
    <property type="evidence" value="ECO:0007669"/>
    <property type="project" value="TreeGrafter"/>
</dbReference>
<protein>
    <recommendedName>
        <fullName evidence="7 8">Small ribosomal subunit protein bS20</fullName>
    </recommendedName>
</protein>
<reference evidence="9 10" key="1">
    <citation type="journal article" date="2021" name="bioRxiv">
        <title>Unique metabolic strategies in Hadean analogues reveal hints for primordial physiology.</title>
        <authorList>
            <person name="Nobu M.K."/>
            <person name="Nakai R."/>
            <person name="Tamazawa S."/>
            <person name="Mori H."/>
            <person name="Toyoda A."/>
            <person name="Ijiri A."/>
            <person name="Suzuki S."/>
            <person name="Kurokawa K."/>
            <person name="Kamagata Y."/>
            <person name="Tamaki H."/>
        </authorList>
    </citation>
    <scope>NUCLEOTIDE SEQUENCE [LARGE SCALE GENOMIC DNA]</scope>
    <source>
        <strain evidence="9">BS525</strain>
    </source>
</reference>
<gene>
    <name evidence="9" type="primary">rpsT_1</name>
    <name evidence="8" type="synonym">rpsT</name>
    <name evidence="9" type="ORF">DDT42_00085</name>
</gene>
<dbReference type="FunFam" id="1.20.58.110:FF:000001">
    <property type="entry name" value="30S ribosomal protein S20"/>
    <property type="match status" value="1"/>
</dbReference>
<proteinExistence type="inferred from homology"/>
<evidence type="ECO:0000256" key="2">
    <source>
        <dbReference type="ARBA" id="ARBA00007634"/>
    </source>
</evidence>
<dbReference type="PANTHER" id="PTHR33398:SF1">
    <property type="entry name" value="SMALL RIBOSOMAL SUBUNIT PROTEIN BS20C"/>
    <property type="match status" value="1"/>
</dbReference>
<evidence type="ECO:0000256" key="5">
    <source>
        <dbReference type="ARBA" id="ARBA00022980"/>
    </source>
</evidence>
<dbReference type="InterPro" id="IPR002583">
    <property type="entry name" value="Ribosomal_bS20"/>
</dbReference>
<evidence type="ECO:0000313" key="10">
    <source>
        <dbReference type="Proteomes" id="UP000811545"/>
    </source>
</evidence>
<sequence>MANIKSAIKRIKITEKETNINKALKTQVKTATKKCRQAIDSANADLSKEMIRMAQKTIDKACKKGILHKNTASRKKSSLMKSLKV</sequence>
<keyword evidence="6 8" id="KW-0687">Ribonucleoprotein</keyword>
<keyword evidence="5 8" id="KW-0689">Ribosomal protein</keyword>
<evidence type="ECO:0000256" key="8">
    <source>
        <dbReference type="HAMAP-Rule" id="MF_00500"/>
    </source>
</evidence>
<dbReference type="GO" id="GO:0070181">
    <property type="term" value="F:small ribosomal subunit rRNA binding"/>
    <property type="evidence" value="ECO:0007669"/>
    <property type="project" value="TreeGrafter"/>
</dbReference>
<dbReference type="InterPro" id="IPR036510">
    <property type="entry name" value="Ribosomal_bS20_sf"/>
</dbReference>
<keyword evidence="4 8" id="KW-0694">RNA-binding</keyword>
<comment type="similarity">
    <text evidence="2 8">Belongs to the bacterial ribosomal protein bS20 family.</text>
</comment>
<dbReference type="GO" id="GO:0006412">
    <property type="term" value="P:translation"/>
    <property type="evidence" value="ECO:0007669"/>
    <property type="project" value="UniProtKB-UniRule"/>
</dbReference>
<dbReference type="AlphaFoldDB" id="A0A9E2F658"/>
<comment type="function">
    <text evidence="1 8">Binds directly to 16S ribosomal RNA.</text>
</comment>
<name>A0A9E2F658_PSYF1</name>
<evidence type="ECO:0000313" key="9">
    <source>
        <dbReference type="EMBL" id="MBT9144253.1"/>
    </source>
</evidence>
<comment type="caution">
    <text evidence="9">The sequence shown here is derived from an EMBL/GenBank/DDBJ whole genome shotgun (WGS) entry which is preliminary data.</text>
</comment>
<dbReference type="GO" id="GO:0005829">
    <property type="term" value="C:cytosol"/>
    <property type="evidence" value="ECO:0007669"/>
    <property type="project" value="TreeGrafter"/>
</dbReference>
<keyword evidence="3 8" id="KW-0699">rRNA-binding</keyword>
<evidence type="ECO:0000256" key="3">
    <source>
        <dbReference type="ARBA" id="ARBA00022730"/>
    </source>
</evidence>
<dbReference type="EMBL" id="QLTW01000002">
    <property type="protein sequence ID" value="MBT9144253.1"/>
    <property type="molecule type" value="Genomic_DNA"/>
</dbReference>
<dbReference type="SUPFAM" id="SSF46992">
    <property type="entry name" value="Ribosomal protein S20"/>
    <property type="match status" value="1"/>
</dbReference>
<evidence type="ECO:0000256" key="7">
    <source>
        <dbReference type="ARBA" id="ARBA00035136"/>
    </source>
</evidence>
<evidence type="ECO:0000256" key="6">
    <source>
        <dbReference type="ARBA" id="ARBA00023274"/>
    </source>
</evidence>